<organism evidence="3 4">
    <name type="scientific">Athelia psychrophila</name>
    <dbReference type="NCBI Taxonomy" id="1759441"/>
    <lineage>
        <taxon>Eukaryota</taxon>
        <taxon>Fungi</taxon>
        <taxon>Dikarya</taxon>
        <taxon>Basidiomycota</taxon>
        <taxon>Agaricomycotina</taxon>
        <taxon>Agaricomycetes</taxon>
        <taxon>Agaricomycetidae</taxon>
        <taxon>Atheliales</taxon>
        <taxon>Atheliaceae</taxon>
        <taxon>Athelia</taxon>
    </lineage>
</organism>
<sequence length="986" mass="109968">MVDANAVAGSSTGLHTTGDLRHRSRIHFSDDHSSSGAEASPQAARTSGSSPAFRKFHLASGATAEPRSNGGDERQRVNSLGRADNTSPFGTTSTRKSADAARGGKALKDSYVFGHPSAADSFGPGALADEYDLSNEDPKIWQDVQHALKLKARREARLQGLPSPSSQKDPLPRTSTPPRPTAAQNVLASKLPTASNRYDSLTSEIDFSPSTALAPLHPVPLSSNGGATLDWTGPLSDDEKSDKRWGLSMVRAKSKDKVPMASKDIAEKQDSIFTDKIARLRSEAKAQTLRKAAITAEQLQRRYNLVYRSLAGPNCLNPAAAVRWYAAAGSETQSSIEAVEPLTWIKHLLDRRGRNQTSRLPWHLSALIVEEYVRSRMRPDMMETIPEHQAAPPSINHQSPSVSSNPYSVRSRPTSLAPSVPGIAYDGHVSFEPYVESSRAMSDDSRRSDDGYLRTWRNSLIGSGDSPYSSLSSPSAHPRPLRSDVDHSPLSSRINLKGITNRARRKAQESDDGSSSARNSLSGEQSRSEDTQAKSRKGMRNIRPMELRLDRHKDDRRIRSLPTSELDDDQEDIEAPMTVRARPKALSDDGEPTAMPQLEPDVKTPEQLAAQTPRAAPLRQGPRLAAKSLLLEEKQQSHHHHHEEVDEEEEKREYELKAQLLDDIMARNHRIRQSLQRVAAGVRDYDTLQGNLTKSLQVPHRALPAELLDAFCHDPAAVTGVTRRFRGWRAVEDIHNRVLRQRETFRAFLSTSQNPPSAQKSVFDEPISALQETFRKLESHQASIATKAREITGILTRVKGIHASVKTEYNETLSHTSVAYPELSQIIALEESYKDQYQQLWEFGLDTLTIILDTVTPFWRTYGKTIGEDVQDFLIIPLYRNEFTGEPKRYPIICVPKRSFGHWLGLLLFFVITVAITAIQAYLMISTLPYYRLPWSALDGLRWAVIPLFWIAIFAQIITTIIEFSIVLTQLAVFVWWVGWLLRIFG</sequence>
<reference evidence="3 4" key="1">
    <citation type="journal article" date="2016" name="Mol. Biol. Evol.">
        <title>Comparative Genomics of Early-Diverging Mushroom-Forming Fungi Provides Insights into the Origins of Lignocellulose Decay Capabilities.</title>
        <authorList>
            <person name="Nagy L.G."/>
            <person name="Riley R."/>
            <person name="Tritt A."/>
            <person name="Adam C."/>
            <person name="Daum C."/>
            <person name="Floudas D."/>
            <person name="Sun H."/>
            <person name="Yadav J.S."/>
            <person name="Pangilinan J."/>
            <person name="Larsson K.H."/>
            <person name="Matsuura K."/>
            <person name="Barry K."/>
            <person name="Labutti K."/>
            <person name="Kuo R."/>
            <person name="Ohm R.A."/>
            <person name="Bhattacharya S.S."/>
            <person name="Shirouzu T."/>
            <person name="Yoshinaga Y."/>
            <person name="Martin F.M."/>
            <person name="Grigoriev I.V."/>
            <person name="Hibbett D.S."/>
        </authorList>
    </citation>
    <scope>NUCLEOTIDE SEQUENCE [LARGE SCALE GENOMIC DNA]</scope>
    <source>
        <strain evidence="3 4">CBS 109695</strain>
    </source>
</reference>
<dbReference type="Proteomes" id="UP000076532">
    <property type="component" value="Unassembled WGS sequence"/>
</dbReference>
<feature type="transmembrane region" description="Helical" evidence="2">
    <location>
        <begin position="903"/>
        <end position="928"/>
    </location>
</feature>
<feature type="transmembrane region" description="Helical" evidence="2">
    <location>
        <begin position="940"/>
        <end position="958"/>
    </location>
</feature>
<feature type="compositionally biased region" description="Basic and acidic residues" evidence="1">
    <location>
        <begin position="543"/>
        <end position="558"/>
    </location>
</feature>
<feature type="compositionally biased region" description="Polar residues" evidence="1">
    <location>
        <begin position="182"/>
        <end position="193"/>
    </location>
</feature>
<evidence type="ECO:0000313" key="4">
    <source>
        <dbReference type="Proteomes" id="UP000076532"/>
    </source>
</evidence>
<feature type="region of interest" description="Disordered" evidence="1">
    <location>
        <begin position="1"/>
        <end position="101"/>
    </location>
</feature>
<accession>A0A166NWG5</accession>
<feature type="transmembrane region" description="Helical" evidence="2">
    <location>
        <begin position="964"/>
        <end position="985"/>
    </location>
</feature>
<name>A0A166NWG5_9AGAM</name>
<feature type="region of interest" description="Disordered" evidence="1">
    <location>
        <begin position="389"/>
        <end position="422"/>
    </location>
</feature>
<dbReference type="OrthoDB" id="3190515at2759"/>
<dbReference type="STRING" id="436010.A0A166NWG5"/>
<feature type="region of interest" description="Disordered" evidence="1">
    <location>
        <begin position="463"/>
        <end position="621"/>
    </location>
</feature>
<keyword evidence="2" id="KW-1133">Transmembrane helix</keyword>
<keyword evidence="2" id="KW-0812">Transmembrane</keyword>
<keyword evidence="4" id="KW-1185">Reference proteome</keyword>
<feature type="compositionally biased region" description="Low complexity" evidence="1">
    <location>
        <begin position="463"/>
        <end position="478"/>
    </location>
</feature>
<feature type="compositionally biased region" description="Polar residues" evidence="1">
    <location>
        <begin position="395"/>
        <end position="417"/>
    </location>
</feature>
<dbReference type="EMBL" id="KV417521">
    <property type="protein sequence ID" value="KZP25444.1"/>
    <property type="molecule type" value="Genomic_DNA"/>
</dbReference>
<evidence type="ECO:0000256" key="2">
    <source>
        <dbReference type="SAM" id="Phobius"/>
    </source>
</evidence>
<feature type="compositionally biased region" description="Polar residues" evidence="1">
    <location>
        <begin position="84"/>
        <end position="95"/>
    </location>
</feature>
<evidence type="ECO:0000313" key="3">
    <source>
        <dbReference type="EMBL" id="KZP25444.1"/>
    </source>
</evidence>
<protein>
    <submittedName>
        <fullName evidence="3">Uncharacterized protein</fullName>
    </submittedName>
</protein>
<keyword evidence="2" id="KW-0472">Membrane</keyword>
<feature type="compositionally biased region" description="Acidic residues" evidence="1">
    <location>
        <begin position="565"/>
        <end position="574"/>
    </location>
</feature>
<feature type="region of interest" description="Disordered" evidence="1">
    <location>
        <begin position="158"/>
        <end position="193"/>
    </location>
</feature>
<evidence type="ECO:0000256" key="1">
    <source>
        <dbReference type="SAM" id="MobiDB-lite"/>
    </source>
</evidence>
<dbReference type="AlphaFoldDB" id="A0A166NWG5"/>
<proteinExistence type="predicted"/>
<gene>
    <name evidence="3" type="ORF">FIBSPDRAFT_820950</name>
</gene>
<feature type="compositionally biased region" description="Polar residues" evidence="1">
    <location>
        <begin position="513"/>
        <end position="525"/>
    </location>
</feature>